<comment type="caution">
    <text evidence="3">The sequence shown here is derived from an EMBL/GenBank/DDBJ whole genome shotgun (WGS) entry which is preliminary data.</text>
</comment>
<proteinExistence type="predicted"/>
<feature type="signal peptide" evidence="2">
    <location>
        <begin position="1"/>
        <end position="23"/>
    </location>
</feature>
<evidence type="ECO:0000256" key="1">
    <source>
        <dbReference type="SAM" id="Phobius"/>
    </source>
</evidence>
<feature type="chain" id="PRO_5039502275" evidence="2">
    <location>
        <begin position="24"/>
        <end position="411"/>
    </location>
</feature>
<reference evidence="3 4" key="1">
    <citation type="submission" date="2020-08" db="EMBL/GenBank/DDBJ databases">
        <title>Genomic Encyclopedia of Type Strains, Phase III (KMG-III): the genomes of soil and plant-associated and newly described type strains.</title>
        <authorList>
            <person name="Whitman W."/>
        </authorList>
    </citation>
    <scope>NUCLEOTIDE SEQUENCE [LARGE SCALE GENOMIC DNA]</scope>
    <source>
        <strain evidence="3 4">CECT 8712</strain>
    </source>
</reference>
<name>A0A841IST0_9ACTN</name>
<feature type="transmembrane region" description="Helical" evidence="1">
    <location>
        <begin position="189"/>
        <end position="209"/>
    </location>
</feature>
<dbReference type="RefSeq" id="WP_184289868.1">
    <property type="nucleotide sequence ID" value="NZ_JACHJO010000004.1"/>
</dbReference>
<keyword evidence="1" id="KW-0472">Membrane</keyword>
<keyword evidence="1" id="KW-1133">Transmembrane helix</keyword>
<sequence>MSAERTLAAAAATALLAALPAPAAADTAVSPAQAVAEALEGVPVHVDPAYGTAFPEDERDRVAARIGAEDLELYVIAVPLTRGDPWNGDPEALASAVHDRRGGGEAHYLVYGGEQLTGTGFGTQGLSPAYYGALAASYGTGFDGGPVEQVDAALDAAYSPDPEAAYHAAREVYEEGRPSHGLLFALPRWALWTGVLLLVLLAAAAALLVGRALGARTRRGVLRGLPQHAAFANADRARLERLVDRGGRELVELGERLSSARGVPAERLSRALDARDAAAAVHDRMLREGTNLPDAVGVLVLLDLAEDALAGLRTPRRPCYADPLHGSGTRPVQWRQFGGTHSIRVPLCADCARAVRVRVRPTVLPAEHDGATVPYYEVPAERSVWAATGYGTLTDDLVARIQRGEHRRGAV</sequence>
<organism evidence="3 4">
    <name type="scientific">Nocardiopsis algeriensis</name>
    <dbReference type="NCBI Taxonomy" id="1478215"/>
    <lineage>
        <taxon>Bacteria</taxon>
        <taxon>Bacillati</taxon>
        <taxon>Actinomycetota</taxon>
        <taxon>Actinomycetes</taxon>
        <taxon>Streptosporangiales</taxon>
        <taxon>Nocardiopsidaceae</taxon>
        <taxon>Nocardiopsis</taxon>
    </lineage>
</organism>
<keyword evidence="1" id="KW-0812">Transmembrane</keyword>
<dbReference type="Proteomes" id="UP000536604">
    <property type="component" value="Unassembled WGS sequence"/>
</dbReference>
<accession>A0A841IST0</accession>
<evidence type="ECO:0000313" key="4">
    <source>
        <dbReference type="Proteomes" id="UP000536604"/>
    </source>
</evidence>
<keyword evidence="2" id="KW-0732">Signal</keyword>
<keyword evidence="4" id="KW-1185">Reference proteome</keyword>
<dbReference type="EMBL" id="JACHJO010000004">
    <property type="protein sequence ID" value="MBB6119645.1"/>
    <property type="molecule type" value="Genomic_DNA"/>
</dbReference>
<evidence type="ECO:0000256" key="2">
    <source>
        <dbReference type="SAM" id="SignalP"/>
    </source>
</evidence>
<gene>
    <name evidence="3" type="ORF">FHS13_001594</name>
</gene>
<dbReference type="AlphaFoldDB" id="A0A841IST0"/>
<protein>
    <submittedName>
        <fullName evidence="3">Uncharacterized protein</fullName>
    </submittedName>
</protein>
<evidence type="ECO:0000313" key="3">
    <source>
        <dbReference type="EMBL" id="MBB6119645.1"/>
    </source>
</evidence>